<sequence length="470" mass="52964">MANALVLLCKRGDSTCGVIFSCYMTFQLLVKKLLRKWNDLIEGSFSLSFSLRGHPNCFLETQEDLDVLGTLAVALQISTVDVVVRDLAGGSCSDSIVVDASSSSSKGSGCGVGVLCSATTEVDLLPTFIHHETKVLKSAPWGDVLREVDQIFVGGVVSFRDSLCKYSLYHGFKFDYVRNDAQTVKANCSQRKALGGMETKRKKHLLNLFGFCAYAPTVARFDALLTQLKEEGGDRVQCFLQNLSKEHWCHAHFPGKRYSELTSNIVECFNSWIRKERRLPIRDLVDKIRIKVMEKMFVRRDLAMKWKCDVCPEMDRRITQLFKESRAWTVKKSSNSVYEVQCHPSVKVDMVSRSCSCREWQINCFPCVHATCVGKHIGKNLKDYVDRYYLVDSYREAYSKCINPIPTISKADFVAGNDNVLLPPLCKRPPGRPRTERIPLTGVQVRKLKCGRCGKTGHHNRGTCTEPLVS</sequence>
<dbReference type="Proteomes" id="UP000828048">
    <property type="component" value="Chromosome 11"/>
</dbReference>
<evidence type="ECO:0000313" key="1">
    <source>
        <dbReference type="EMBL" id="KAH7854755.1"/>
    </source>
</evidence>
<accession>A0ACB7YMK4</accession>
<keyword evidence="2" id="KW-1185">Reference proteome</keyword>
<proteinExistence type="predicted"/>
<protein>
    <submittedName>
        <fullName evidence="1">Uncharacterized protein</fullName>
    </submittedName>
</protein>
<evidence type="ECO:0000313" key="2">
    <source>
        <dbReference type="Proteomes" id="UP000828048"/>
    </source>
</evidence>
<comment type="caution">
    <text evidence="1">The sequence shown here is derived from an EMBL/GenBank/DDBJ whole genome shotgun (WGS) entry which is preliminary data.</text>
</comment>
<dbReference type="EMBL" id="CM037161">
    <property type="protein sequence ID" value="KAH7854755.1"/>
    <property type="molecule type" value="Genomic_DNA"/>
</dbReference>
<name>A0ACB7YMK4_9ERIC</name>
<gene>
    <name evidence="1" type="ORF">Vadar_017456</name>
</gene>
<reference evidence="1 2" key="1">
    <citation type="journal article" date="2021" name="Hortic Res">
        <title>High-quality reference genome and annotation aids understanding of berry development for evergreen blueberry (Vaccinium darrowii).</title>
        <authorList>
            <person name="Yu J."/>
            <person name="Hulse-Kemp A.M."/>
            <person name="Babiker E."/>
            <person name="Staton M."/>
        </authorList>
    </citation>
    <scope>NUCLEOTIDE SEQUENCE [LARGE SCALE GENOMIC DNA]</scope>
    <source>
        <strain evidence="2">cv. NJ 8807/NJ 8810</strain>
        <tissue evidence="1">Young leaf</tissue>
    </source>
</reference>
<organism evidence="1 2">
    <name type="scientific">Vaccinium darrowii</name>
    <dbReference type="NCBI Taxonomy" id="229202"/>
    <lineage>
        <taxon>Eukaryota</taxon>
        <taxon>Viridiplantae</taxon>
        <taxon>Streptophyta</taxon>
        <taxon>Embryophyta</taxon>
        <taxon>Tracheophyta</taxon>
        <taxon>Spermatophyta</taxon>
        <taxon>Magnoliopsida</taxon>
        <taxon>eudicotyledons</taxon>
        <taxon>Gunneridae</taxon>
        <taxon>Pentapetalae</taxon>
        <taxon>asterids</taxon>
        <taxon>Ericales</taxon>
        <taxon>Ericaceae</taxon>
        <taxon>Vaccinioideae</taxon>
        <taxon>Vaccinieae</taxon>
        <taxon>Vaccinium</taxon>
    </lineage>
</organism>